<comment type="caution">
    <text evidence="2">The sequence shown here is derived from an EMBL/GenBank/DDBJ whole genome shotgun (WGS) entry which is preliminary data.</text>
</comment>
<sequence>MKIIISPARRMKSDPDSLPYDSLPQYLEQSQEILKWLKTLTFKQLHRLWWNCSEQLAQTNYRRVKEMTLTDNLTTAVLAFQGLQYQYIGAGVMTERQLDYLQDHLRILSGLYGILKPFDGISQYRLGMGDRATVNHTKNLYEFWGDRLYQELFRDDQLVINLASNEYSKAVKPFLQPKDRMITCIFGEEVNGKIKQKATLAKMARGNMVRFLAEIDATKASDLKEFSVGGYQFRKDLSTTEKFYFELQKHEK</sequence>
<dbReference type="EMBL" id="JAHPJJ010000025">
    <property type="protein sequence ID" value="MBU9696027.1"/>
    <property type="molecule type" value="Genomic_DNA"/>
</dbReference>
<dbReference type="Pfam" id="PF03883">
    <property type="entry name" value="H2O2_YaaD"/>
    <property type="match status" value="1"/>
</dbReference>
<name>A0ABS6J0N9_9LACO</name>
<dbReference type="RefSeq" id="WP_102168081.1">
    <property type="nucleotide sequence ID" value="NZ_CP117296.1"/>
</dbReference>
<accession>A0ABS6J0N9</accession>
<gene>
    <name evidence="2" type="primary">yaaA</name>
    <name evidence="2" type="ORF">KSL82_09050</name>
</gene>
<reference evidence="2 3" key="1">
    <citation type="submission" date="2021-06" db="EMBL/GenBank/DDBJ databases">
        <title>Limosilactobacillus angelus sp. nov., isolated from the human vagina.</title>
        <authorList>
            <person name="Chen Y.-S."/>
        </authorList>
    </citation>
    <scope>NUCLEOTIDE SEQUENCE [LARGE SCALE GENOMIC DNA]</scope>
    <source>
        <strain evidence="2 3">P5L02</strain>
    </source>
</reference>
<dbReference type="HAMAP" id="MF_00652">
    <property type="entry name" value="UPF0246"/>
    <property type="match status" value="1"/>
</dbReference>
<dbReference type="Proteomes" id="UP001196248">
    <property type="component" value="Unassembled WGS sequence"/>
</dbReference>
<proteinExistence type="inferred from homology"/>
<evidence type="ECO:0000256" key="1">
    <source>
        <dbReference type="HAMAP-Rule" id="MF_00652"/>
    </source>
</evidence>
<protein>
    <recommendedName>
        <fullName evidence="1">UPF0246 protein KSL82_09050</fullName>
    </recommendedName>
</protein>
<dbReference type="NCBIfam" id="NF002543">
    <property type="entry name" value="PRK02101.1-4"/>
    <property type="match status" value="1"/>
</dbReference>
<evidence type="ECO:0000313" key="2">
    <source>
        <dbReference type="EMBL" id="MBU9696027.1"/>
    </source>
</evidence>
<evidence type="ECO:0000313" key="3">
    <source>
        <dbReference type="Proteomes" id="UP001196248"/>
    </source>
</evidence>
<organism evidence="2 3">
    <name type="scientific">Limosilactobacillus portuensis</name>
    <dbReference type="NCBI Taxonomy" id="2742601"/>
    <lineage>
        <taxon>Bacteria</taxon>
        <taxon>Bacillati</taxon>
        <taxon>Bacillota</taxon>
        <taxon>Bacilli</taxon>
        <taxon>Lactobacillales</taxon>
        <taxon>Lactobacillaceae</taxon>
        <taxon>Limosilactobacillus</taxon>
    </lineage>
</organism>
<comment type="similarity">
    <text evidence="1">Belongs to the UPF0246 family.</text>
</comment>
<dbReference type="PANTHER" id="PTHR30283">
    <property type="entry name" value="PEROXIDE STRESS RESPONSE PROTEIN YAAA"/>
    <property type="match status" value="1"/>
</dbReference>
<dbReference type="InterPro" id="IPR005583">
    <property type="entry name" value="YaaA"/>
</dbReference>
<keyword evidence="3" id="KW-1185">Reference proteome</keyword>
<dbReference type="PANTHER" id="PTHR30283:SF4">
    <property type="entry name" value="PEROXIDE STRESS RESISTANCE PROTEIN YAAA"/>
    <property type="match status" value="1"/>
</dbReference>